<name>A0ABQ9D847_9PASS</name>
<organism evidence="1 2">
    <name type="scientific">Willisornis vidua</name>
    <name type="common">Xingu scale-backed antbird</name>
    <dbReference type="NCBI Taxonomy" id="1566151"/>
    <lineage>
        <taxon>Eukaryota</taxon>
        <taxon>Metazoa</taxon>
        <taxon>Chordata</taxon>
        <taxon>Craniata</taxon>
        <taxon>Vertebrata</taxon>
        <taxon>Euteleostomi</taxon>
        <taxon>Archelosauria</taxon>
        <taxon>Archosauria</taxon>
        <taxon>Dinosauria</taxon>
        <taxon>Saurischia</taxon>
        <taxon>Theropoda</taxon>
        <taxon>Coelurosauria</taxon>
        <taxon>Aves</taxon>
        <taxon>Neognathae</taxon>
        <taxon>Neoaves</taxon>
        <taxon>Telluraves</taxon>
        <taxon>Australaves</taxon>
        <taxon>Passeriformes</taxon>
        <taxon>Thamnophilidae</taxon>
        <taxon>Willisornis</taxon>
    </lineage>
</organism>
<comment type="caution">
    <text evidence="1">The sequence shown here is derived from an EMBL/GenBank/DDBJ whole genome shotgun (WGS) entry which is preliminary data.</text>
</comment>
<keyword evidence="2" id="KW-1185">Reference proteome</keyword>
<protein>
    <submittedName>
        <fullName evidence="1">Craniofacial development protein 2-like protein</fullName>
    </submittedName>
</protein>
<dbReference type="Gene3D" id="3.60.10.10">
    <property type="entry name" value="Endonuclease/exonuclease/phosphatase"/>
    <property type="match status" value="1"/>
</dbReference>
<dbReference type="EMBL" id="WHWB01034072">
    <property type="protein sequence ID" value="KAJ7414291.1"/>
    <property type="molecule type" value="Genomic_DNA"/>
</dbReference>
<dbReference type="PANTHER" id="PTHR23227:SF84">
    <property type="entry name" value="ENDONUCLEASE_EXONUCLEASE_PHOSPHATASE DOMAIN-CONTAINING PROTEIN"/>
    <property type="match status" value="1"/>
</dbReference>
<reference evidence="1" key="1">
    <citation type="submission" date="2019-10" db="EMBL/GenBank/DDBJ databases">
        <authorList>
            <person name="Soares A.E.R."/>
            <person name="Aleixo A."/>
            <person name="Schneider P."/>
            <person name="Miyaki C.Y."/>
            <person name="Schneider M.P."/>
            <person name="Mello C."/>
            <person name="Vasconcelos A.T.R."/>
        </authorList>
    </citation>
    <scope>NUCLEOTIDE SEQUENCE</scope>
    <source>
        <tissue evidence="1">Muscle</tissue>
    </source>
</reference>
<accession>A0ABQ9D847</accession>
<evidence type="ECO:0000313" key="1">
    <source>
        <dbReference type="EMBL" id="KAJ7414291.1"/>
    </source>
</evidence>
<dbReference type="SUPFAM" id="SSF56219">
    <property type="entry name" value="DNase I-like"/>
    <property type="match status" value="1"/>
</dbReference>
<dbReference type="PANTHER" id="PTHR23227">
    <property type="entry name" value="BUCENTAUR RELATED"/>
    <property type="match status" value="1"/>
</dbReference>
<evidence type="ECO:0000313" key="2">
    <source>
        <dbReference type="Proteomes" id="UP001145742"/>
    </source>
</evidence>
<proteinExistence type="predicted"/>
<dbReference type="Proteomes" id="UP001145742">
    <property type="component" value="Unassembled WGS sequence"/>
</dbReference>
<dbReference type="InterPro" id="IPR027124">
    <property type="entry name" value="Swc5/CFDP1/2"/>
</dbReference>
<sequence length="285" mass="32042">MGDGVKSYAEVQIDYIHSLPLIHQVPCDHTQDDLFHNLAGHQGQADRHVVSQILLLALLMDGNHIGQLSVMGNLPGRLRLMTNNGEPLEEKLVCPHEVESYAGGGLCLRSFRSIISLCLPLHNKQHVVLFSLYAPTLQANLAEKDKFYTDLHRFTQNVPADDKIIILGDFHARVGKNSEGWKGVLGKHGIGNCSDNRCLLLEFCAEQQLTITNTIFQQKDSLKTTWIHPRSKHWHLIDYVLVQQRFVRDVCHTQVMPSAECQTDHCLLRCNLTSTLRPNLGGVAF</sequence>
<dbReference type="InterPro" id="IPR036691">
    <property type="entry name" value="Endo/exonu/phosph_ase_sf"/>
</dbReference>
<gene>
    <name evidence="1" type="ORF">WISP_84868</name>
</gene>